<name>A0AAN8P381_POLSC</name>
<protein>
    <submittedName>
        <fullName evidence="1">Uncharacterized protein</fullName>
    </submittedName>
</protein>
<dbReference type="AlphaFoldDB" id="A0AAN8P381"/>
<dbReference type="Proteomes" id="UP001372834">
    <property type="component" value="Unassembled WGS sequence"/>
</dbReference>
<organism evidence="1 2">
    <name type="scientific">Polyplax serrata</name>
    <name type="common">Common mouse louse</name>
    <dbReference type="NCBI Taxonomy" id="468196"/>
    <lineage>
        <taxon>Eukaryota</taxon>
        <taxon>Metazoa</taxon>
        <taxon>Ecdysozoa</taxon>
        <taxon>Arthropoda</taxon>
        <taxon>Hexapoda</taxon>
        <taxon>Insecta</taxon>
        <taxon>Pterygota</taxon>
        <taxon>Neoptera</taxon>
        <taxon>Paraneoptera</taxon>
        <taxon>Psocodea</taxon>
        <taxon>Troctomorpha</taxon>
        <taxon>Phthiraptera</taxon>
        <taxon>Anoplura</taxon>
        <taxon>Polyplacidae</taxon>
        <taxon>Polyplax</taxon>
    </lineage>
</organism>
<accession>A0AAN8P381</accession>
<comment type="caution">
    <text evidence="1">The sequence shown here is derived from an EMBL/GenBank/DDBJ whole genome shotgun (WGS) entry which is preliminary data.</text>
</comment>
<gene>
    <name evidence="1" type="ORF">RUM43_003929</name>
</gene>
<proteinExistence type="predicted"/>
<sequence>MTRSTLWFAETEWIDYKVRGSVAVAVVERERSAKIVQRSEPVHITTMPFSAVSIGQGIAYVLMKFMSVALREITGNRSDQDLCLSLDSALPSTDTSIDTFHG</sequence>
<dbReference type="EMBL" id="JAWJWE010000002">
    <property type="protein sequence ID" value="KAK6642427.1"/>
    <property type="molecule type" value="Genomic_DNA"/>
</dbReference>
<evidence type="ECO:0000313" key="2">
    <source>
        <dbReference type="Proteomes" id="UP001372834"/>
    </source>
</evidence>
<reference evidence="1 2" key="1">
    <citation type="submission" date="2023-10" db="EMBL/GenBank/DDBJ databases">
        <title>Genomes of two closely related lineages of the louse Polyplax serrata with different host specificities.</title>
        <authorList>
            <person name="Martinu J."/>
            <person name="Tarabai H."/>
            <person name="Stefka J."/>
            <person name="Hypsa V."/>
        </authorList>
    </citation>
    <scope>NUCLEOTIDE SEQUENCE [LARGE SCALE GENOMIC DNA]</scope>
    <source>
        <strain evidence="1">HR10_N</strain>
    </source>
</reference>
<evidence type="ECO:0000313" key="1">
    <source>
        <dbReference type="EMBL" id="KAK6642427.1"/>
    </source>
</evidence>